<dbReference type="GO" id="GO:0016740">
    <property type="term" value="F:transferase activity"/>
    <property type="evidence" value="ECO:0007669"/>
    <property type="project" value="UniProtKB-KW"/>
</dbReference>
<protein>
    <submittedName>
        <fullName evidence="2">NTP transferase domain-containing protein</fullName>
    </submittedName>
</protein>
<dbReference type="InterPro" id="IPR025877">
    <property type="entry name" value="MobA-like_NTP_Trfase"/>
</dbReference>
<gene>
    <name evidence="2" type="ORF">PQG45_06475</name>
</gene>
<dbReference type="SUPFAM" id="SSF53448">
    <property type="entry name" value="Nucleotide-diphospho-sugar transferases"/>
    <property type="match status" value="1"/>
</dbReference>
<reference evidence="2 3" key="1">
    <citation type="submission" date="2023-09" db="EMBL/GenBank/DDBJ databases">
        <title>Aquirufa genomes.</title>
        <authorList>
            <person name="Pitt A."/>
        </authorList>
    </citation>
    <scope>NUCLEOTIDE SEQUENCE [LARGE SCALE GENOMIC DNA]</scope>
    <source>
        <strain evidence="2 3">LEOWEIH-7C</strain>
    </source>
</reference>
<evidence type="ECO:0000313" key="2">
    <source>
        <dbReference type="EMBL" id="MDU0808673.1"/>
    </source>
</evidence>
<comment type="caution">
    <text evidence="2">The sequence shown here is derived from an EMBL/GenBank/DDBJ whole genome shotgun (WGS) entry which is preliminary data.</text>
</comment>
<dbReference type="Gene3D" id="3.90.550.10">
    <property type="entry name" value="Spore Coat Polysaccharide Biosynthesis Protein SpsA, Chain A"/>
    <property type="match status" value="1"/>
</dbReference>
<name>A0ABU3TS29_9BACT</name>
<organism evidence="2 3">
    <name type="scientific">Aquirufa regiilacus</name>
    <dbReference type="NCBI Taxonomy" id="3024868"/>
    <lineage>
        <taxon>Bacteria</taxon>
        <taxon>Pseudomonadati</taxon>
        <taxon>Bacteroidota</taxon>
        <taxon>Cytophagia</taxon>
        <taxon>Cytophagales</taxon>
        <taxon>Flectobacillaceae</taxon>
        <taxon>Aquirufa</taxon>
    </lineage>
</organism>
<evidence type="ECO:0000313" key="3">
    <source>
        <dbReference type="Proteomes" id="UP001249959"/>
    </source>
</evidence>
<dbReference type="EMBL" id="JAVNWW010000002">
    <property type="protein sequence ID" value="MDU0808673.1"/>
    <property type="molecule type" value="Genomic_DNA"/>
</dbReference>
<dbReference type="InterPro" id="IPR029044">
    <property type="entry name" value="Nucleotide-diphossugar_trans"/>
</dbReference>
<accession>A0ABU3TS29</accession>
<sequence>MKQILAIPAAGKGSRLHSNVPKLFTTVSGTKTVFDFILESLNPEIDLVLLLLSPEGKVYFDTHVAAQAPAQVQVLIQSEATGMFDAVNQLVSHVLSLSEDFRLILQWGDQPFCDQALHDAMWKDLANHDATVPLVWVENPYVQYRFSEQGLQVAERREEEAVDTHGFKDMGIFGLSKSILEQTWAAYAEQAQPGNVTGEKNFVKYIGTLHPQFKVFWRLDQPFYKSLGINTPAELAEAKLYVEQREQLTK</sequence>
<dbReference type="Proteomes" id="UP001249959">
    <property type="component" value="Unassembled WGS sequence"/>
</dbReference>
<feature type="domain" description="MobA-like NTP transferase" evidence="1">
    <location>
        <begin position="7"/>
        <end position="136"/>
    </location>
</feature>
<dbReference type="Pfam" id="PF12804">
    <property type="entry name" value="NTP_transf_3"/>
    <property type="match status" value="1"/>
</dbReference>
<keyword evidence="2" id="KW-0808">Transferase</keyword>
<proteinExistence type="predicted"/>
<evidence type="ECO:0000259" key="1">
    <source>
        <dbReference type="Pfam" id="PF12804"/>
    </source>
</evidence>
<dbReference type="RefSeq" id="WP_316070513.1">
    <property type="nucleotide sequence ID" value="NZ_JAVNWW010000002.1"/>
</dbReference>
<keyword evidence="3" id="KW-1185">Reference proteome</keyword>